<protein>
    <recommendedName>
        <fullName evidence="6">UPAR/Ly6 domain-containing protein</fullName>
    </recommendedName>
</protein>
<evidence type="ECO:0000256" key="2">
    <source>
        <dbReference type="ARBA" id="ARBA00023157"/>
    </source>
</evidence>
<keyword evidence="5" id="KW-1185">Reference proteome</keyword>
<feature type="non-terminal residue" evidence="4">
    <location>
        <position position="1"/>
    </location>
</feature>
<dbReference type="EMBL" id="MNPL01017205">
    <property type="protein sequence ID" value="OQR70543.1"/>
    <property type="molecule type" value="Genomic_DNA"/>
</dbReference>
<evidence type="ECO:0000313" key="4">
    <source>
        <dbReference type="EMBL" id="OQR70543.1"/>
    </source>
</evidence>
<dbReference type="InterPro" id="IPR045860">
    <property type="entry name" value="Snake_toxin-like_sf"/>
</dbReference>
<accession>A0A1V9XAX0</accession>
<dbReference type="OrthoDB" id="8177818at2759"/>
<dbReference type="Proteomes" id="UP000192247">
    <property type="component" value="Unassembled WGS sequence"/>
</dbReference>
<keyword evidence="1" id="KW-0732">Signal</keyword>
<evidence type="ECO:0008006" key="6">
    <source>
        <dbReference type="Google" id="ProtNLM"/>
    </source>
</evidence>
<dbReference type="PANTHER" id="PTHR10036:SF3">
    <property type="entry name" value="PROTEIN SLEEPLESS-RELATED"/>
    <property type="match status" value="1"/>
</dbReference>
<keyword evidence="3" id="KW-1133">Transmembrane helix</keyword>
<sequence length="141" mass="15670">LAAEEEPLRCYQCRVEKNEECTEEYLRDCPTDQAYDVCMVSVINNAGHVYIEKKCALGPCNLRDPKQSDGLGLDKCDRSQNSYSCFECCKGSGCNKSPATASRRAPCFVLIFVTVLIATIFHLAQSAYLDLNLITVFHGKS</sequence>
<proteinExistence type="predicted"/>
<feature type="transmembrane region" description="Helical" evidence="3">
    <location>
        <begin position="105"/>
        <end position="124"/>
    </location>
</feature>
<dbReference type="SUPFAM" id="SSF57302">
    <property type="entry name" value="Snake toxin-like"/>
    <property type="match status" value="1"/>
</dbReference>
<keyword evidence="3" id="KW-0812">Transmembrane</keyword>
<evidence type="ECO:0000256" key="3">
    <source>
        <dbReference type="SAM" id="Phobius"/>
    </source>
</evidence>
<comment type="caution">
    <text evidence="4">The sequence shown here is derived from an EMBL/GenBank/DDBJ whole genome shotgun (WGS) entry which is preliminary data.</text>
</comment>
<dbReference type="InParanoid" id="A0A1V9XAX0"/>
<keyword evidence="2" id="KW-1015">Disulfide bond</keyword>
<gene>
    <name evidence="4" type="ORF">BIW11_11566</name>
</gene>
<evidence type="ECO:0000313" key="5">
    <source>
        <dbReference type="Proteomes" id="UP000192247"/>
    </source>
</evidence>
<evidence type="ECO:0000256" key="1">
    <source>
        <dbReference type="ARBA" id="ARBA00022729"/>
    </source>
</evidence>
<dbReference type="AlphaFoldDB" id="A0A1V9XAX0"/>
<keyword evidence="3" id="KW-0472">Membrane</keyword>
<reference evidence="4 5" key="1">
    <citation type="journal article" date="2017" name="Gigascience">
        <title>Draft genome of the honey bee ectoparasitic mite, Tropilaelaps mercedesae, is shaped by the parasitic life history.</title>
        <authorList>
            <person name="Dong X."/>
            <person name="Armstrong S.D."/>
            <person name="Xia D."/>
            <person name="Makepeace B.L."/>
            <person name="Darby A.C."/>
            <person name="Kadowaki T."/>
        </authorList>
    </citation>
    <scope>NUCLEOTIDE SEQUENCE [LARGE SCALE GENOMIC DNA]</scope>
    <source>
        <strain evidence="4">Wuxi-XJTLU</strain>
    </source>
</reference>
<name>A0A1V9XAX0_9ACAR</name>
<dbReference type="PANTHER" id="PTHR10036">
    <property type="entry name" value="CD59 GLYCOPROTEIN"/>
    <property type="match status" value="1"/>
</dbReference>
<organism evidence="4 5">
    <name type="scientific">Tropilaelaps mercedesae</name>
    <dbReference type="NCBI Taxonomy" id="418985"/>
    <lineage>
        <taxon>Eukaryota</taxon>
        <taxon>Metazoa</taxon>
        <taxon>Ecdysozoa</taxon>
        <taxon>Arthropoda</taxon>
        <taxon>Chelicerata</taxon>
        <taxon>Arachnida</taxon>
        <taxon>Acari</taxon>
        <taxon>Parasitiformes</taxon>
        <taxon>Mesostigmata</taxon>
        <taxon>Gamasina</taxon>
        <taxon>Dermanyssoidea</taxon>
        <taxon>Laelapidae</taxon>
        <taxon>Tropilaelaps</taxon>
    </lineage>
</organism>